<evidence type="ECO:0000313" key="3">
    <source>
        <dbReference type="Proteomes" id="UP001368318"/>
    </source>
</evidence>
<reference evidence="1 3" key="1">
    <citation type="submission" date="2023-10" db="EMBL/GenBank/DDBJ databases">
        <title>Culture-based analysis of two novel bacteria associated with mangrove crab gills.</title>
        <authorList>
            <person name="Yang X."/>
            <person name="Garuglieri E."/>
            <person name="Van Goethem M.W."/>
            <person name="Fusi M."/>
            <person name="Marasco R."/>
            <person name="Daffonchio D.G."/>
        </authorList>
    </citation>
    <scope>NUCLEOTIDE SEQUENCE [LARGE SCALE GENOMIC DNA]</scope>
    <source>
        <strain evidence="2">UG2-1</strain>
        <strain evidence="1">UG2-2</strain>
        <strain evidence="3">UG2_2</strain>
    </source>
</reference>
<proteinExistence type="predicted"/>
<dbReference type="AlphaFoldDB" id="A0AAU6NY21"/>
<dbReference type="Proteomes" id="UP001368318">
    <property type="component" value="Chromosome"/>
</dbReference>
<evidence type="ECO:0000313" key="1">
    <source>
        <dbReference type="EMBL" id="WXA02483.1"/>
    </source>
</evidence>
<sequence>MKKTVFITIFSLLIISCANEKQKESESEIKTELNKESKNIELKKEDFLKSKIFIGLKNLNDGFDFESINYFSESDFEIVLDRVEKYGIGIYGIEPCLNGDFYGVKVHEQIDAKPNDPNWYREAFSEFKKSGKNLQYSATYEVPNELITE</sequence>
<accession>A0AAU6NY21</accession>
<gene>
    <name evidence="2" type="ORF">R3L15_09495</name>
    <name evidence="1" type="ORF">R3L16_12090</name>
</gene>
<dbReference type="EMBL" id="CP136924">
    <property type="protein sequence ID" value="WXA02483.1"/>
    <property type="molecule type" value="Genomic_DNA"/>
</dbReference>
<name>A0AAU6NY21_9FLAO</name>
<dbReference type="EMBL" id="CP136925">
    <property type="protein sequence ID" value="WXA12355.1"/>
    <property type="molecule type" value="Genomic_DNA"/>
</dbReference>
<protein>
    <submittedName>
        <fullName evidence="1">Uncharacterized protein</fullName>
    </submittedName>
</protein>
<dbReference type="KEGG" id="mcaa:R3L15_09495"/>
<dbReference type="PROSITE" id="PS51257">
    <property type="entry name" value="PROKAR_LIPOPROTEIN"/>
    <property type="match status" value="1"/>
</dbReference>
<dbReference type="RefSeq" id="WP_338731347.1">
    <property type="nucleotide sequence ID" value="NZ_CP136924.1"/>
</dbReference>
<keyword evidence="3" id="KW-1185">Reference proteome</keyword>
<organism evidence="1 3">
    <name type="scientific">Mangrovimonas cancribranchiae</name>
    <dbReference type="NCBI Taxonomy" id="3080055"/>
    <lineage>
        <taxon>Bacteria</taxon>
        <taxon>Pseudomonadati</taxon>
        <taxon>Bacteroidota</taxon>
        <taxon>Flavobacteriia</taxon>
        <taxon>Flavobacteriales</taxon>
        <taxon>Flavobacteriaceae</taxon>
        <taxon>Mangrovimonas</taxon>
    </lineage>
</organism>
<evidence type="ECO:0000313" key="2">
    <source>
        <dbReference type="EMBL" id="WXA12355.1"/>
    </source>
</evidence>